<dbReference type="InterPro" id="IPR020845">
    <property type="entry name" value="AMP-binding_CS"/>
</dbReference>
<evidence type="ECO:0000259" key="3">
    <source>
        <dbReference type="PROSITE" id="PS50075"/>
    </source>
</evidence>
<dbReference type="InterPro" id="IPR005153">
    <property type="entry name" value="MbtH-like_dom"/>
</dbReference>
<dbReference type="InterPro" id="IPR036736">
    <property type="entry name" value="ACP-like_sf"/>
</dbReference>
<dbReference type="InterPro" id="IPR045851">
    <property type="entry name" value="AMP-bd_C_sf"/>
</dbReference>
<evidence type="ECO:0000256" key="1">
    <source>
        <dbReference type="ARBA" id="ARBA00022450"/>
    </source>
</evidence>
<accession>A0A1A9B9H2</accession>
<dbReference type="CDD" id="cd05930">
    <property type="entry name" value="A_NRPS"/>
    <property type="match status" value="1"/>
</dbReference>
<keyword evidence="1" id="KW-0596">Phosphopantetheine</keyword>
<dbReference type="AlphaFoldDB" id="A0A1A9B9H2"/>
<dbReference type="Gene3D" id="1.10.1200.10">
    <property type="entry name" value="ACP-like"/>
    <property type="match status" value="1"/>
</dbReference>
<dbReference type="GO" id="GO:0044550">
    <property type="term" value="P:secondary metabolite biosynthetic process"/>
    <property type="evidence" value="ECO:0007669"/>
    <property type="project" value="TreeGrafter"/>
</dbReference>
<dbReference type="SMART" id="SM00823">
    <property type="entry name" value="PKS_PP"/>
    <property type="match status" value="1"/>
</dbReference>
<keyword evidence="2" id="KW-0597">Phosphoprotein</keyword>
<dbReference type="InterPro" id="IPR020806">
    <property type="entry name" value="PKS_PP-bd"/>
</dbReference>
<dbReference type="PANTHER" id="PTHR45527:SF1">
    <property type="entry name" value="FATTY ACID SYNTHASE"/>
    <property type="match status" value="1"/>
</dbReference>
<keyword evidence="5" id="KW-1185">Reference proteome</keyword>
<dbReference type="Pfam" id="PF00550">
    <property type="entry name" value="PP-binding"/>
    <property type="match status" value="1"/>
</dbReference>
<dbReference type="InterPro" id="IPR000873">
    <property type="entry name" value="AMP-dep_synth/lig_dom"/>
</dbReference>
<dbReference type="Pfam" id="PF03621">
    <property type="entry name" value="MbtH"/>
    <property type="match status" value="1"/>
</dbReference>
<dbReference type="GO" id="GO:0005737">
    <property type="term" value="C:cytoplasm"/>
    <property type="evidence" value="ECO:0007669"/>
    <property type="project" value="TreeGrafter"/>
</dbReference>
<dbReference type="GO" id="GO:0043041">
    <property type="term" value="P:amino acid activation for nonribosomal peptide biosynthetic process"/>
    <property type="evidence" value="ECO:0007669"/>
    <property type="project" value="TreeGrafter"/>
</dbReference>
<dbReference type="RefSeq" id="WP_281187036.1">
    <property type="nucleotide sequence ID" value="NZ_FLRH01000003.1"/>
</dbReference>
<gene>
    <name evidence="4" type="ORF">GA0070622_2726</name>
</gene>
<dbReference type="PANTHER" id="PTHR45527">
    <property type="entry name" value="NONRIBOSOMAL PEPTIDE SYNTHETASE"/>
    <property type="match status" value="1"/>
</dbReference>
<dbReference type="Pfam" id="PF13193">
    <property type="entry name" value="AMP-binding_C"/>
    <property type="match status" value="1"/>
</dbReference>
<organism evidence="4 5">
    <name type="scientific">Micromonospora sediminicola</name>
    <dbReference type="NCBI Taxonomy" id="946078"/>
    <lineage>
        <taxon>Bacteria</taxon>
        <taxon>Bacillati</taxon>
        <taxon>Actinomycetota</taxon>
        <taxon>Actinomycetes</taxon>
        <taxon>Micromonosporales</taxon>
        <taxon>Micromonosporaceae</taxon>
        <taxon>Micromonospora</taxon>
    </lineage>
</organism>
<dbReference type="InterPro" id="IPR025110">
    <property type="entry name" value="AMP-bd_C"/>
</dbReference>
<protein>
    <submittedName>
        <fullName evidence="4">Amino acid adenylation domain-containing protein</fullName>
    </submittedName>
</protein>
<dbReference type="SUPFAM" id="SSF160582">
    <property type="entry name" value="MbtH-like"/>
    <property type="match status" value="1"/>
</dbReference>
<dbReference type="Gene3D" id="3.90.820.10">
    <property type="entry name" value="Structural Genomics, Unknown Function 30-nov-00 1gh9 Mol_id"/>
    <property type="match status" value="1"/>
</dbReference>
<name>A0A1A9B9H2_9ACTN</name>
<dbReference type="Pfam" id="PF00501">
    <property type="entry name" value="AMP-binding"/>
    <property type="match status" value="1"/>
</dbReference>
<reference evidence="5" key="1">
    <citation type="submission" date="2016-06" db="EMBL/GenBank/DDBJ databases">
        <authorList>
            <person name="Varghese N."/>
            <person name="Submissions Spin"/>
        </authorList>
    </citation>
    <scope>NUCLEOTIDE SEQUENCE [LARGE SCALE GENOMIC DNA]</scope>
    <source>
        <strain evidence="5">DSM 45794</strain>
    </source>
</reference>
<dbReference type="InterPro" id="IPR038020">
    <property type="entry name" value="MbtH-like_sf"/>
</dbReference>
<dbReference type="PROSITE" id="PS50075">
    <property type="entry name" value="CARRIER"/>
    <property type="match status" value="1"/>
</dbReference>
<dbReference type="NCBIfam" id="TIGR01733">
    <property type="entry name" value="AA-adenyl-dom"/>
    <property type="match status" value="1"/>
</dbReference>
<dbReference type="InterPro" id="IPR009081">
    <property type="entry name" value="PP-bd_ACP"/>
</dbReference>
<dbReference type="SUPFAM" id="SSF47336">
    <property type="entry name" value="ACP-like"/>
    <property type="match status" value="1"/>
</dbReference>
<dbReference type="InterPro" id="IPR010071">
    <property type="entry name" value="AA_adenyl_dom"/>
</dbReference>
<feature type="domain" description="Carrier" evidence="3">
    <location>
        <begin position="571"/>
        <end position="646"/>
    </location>
</feature>
<dbReference type="SUPFAM" id="SSF56801">
    <property type="entry name" value="Acetyl-CoA synthetase-like"/>
    <property type="match status" value="1"/>
</dbReference>
<evidence type="ECO:0000256" key="2">
    <source>
        <dbReference type="ARBA" id="ARBA00022553"/>
    </source>
</evidence>
<dbReference type="Gene3D" id="3.40.50.980">
    <property type="match status" value="2"/>
</dbReference>
<proteinExistence type="predicted"/>
<evidence type="ECO:0000313" key="4">
    <source>
        <dbReference type="EMBL" id="SBT65721.1"/>
    </source>
</evidence>
<evidence type="ECO:0000313" key="5">
    <source>
        <dbReference type="Proteomes" id="UP000199558"/>
    </source>
</evidence>
<dbReference type="EMBL" id="FLRH01000003">
    <property type="protein sequence ID" value="SBT65721.1"/>
    <property type="molecule type" value="Genomic_DNA"/>
</dbReference>
<dbReference type="Gene3D" id="3.30.300.30">
    <property type="match status" value="1"/>
</dbReference>
<dbReference type="GO" id="GO:0031177">
    <property type="term" value="F:phosphopantetheine binding"/>
    <property type="evidence" value="ECO:0007669"/>
    <property type="project" value="InterPro"/>
</dbReference>
<dbReference type="STRING" id="946078.GA0070622_2726"/>
<dbReference type="PROSITE" id="PS00455">
    <property type="entry name" value="AMP_BINDING"/>
    <property type="match status" value="1"/>
</dbReference>
<dbReference type="Proteomes" id="UP000199558">
    <property type="component" value="Unassembled WGS sequence"/>
</dbReference>
<dbReference type="SMART" id="SM00923">
    <property type="entry name" value="MbtH"/>
    <property type="match status" value="1"/>
</dbReference>
<dbReference type="Gene3D" id="2.30.38.10">
    <property type="entry name" value="Luciferase, Domain 3"/>
    <property type="match status" value="1"/>
</dbReference>
<sequence>MNQARTPDGDAYIVVRNGEGRLGVWPAPRPVPAGWSATGPAGTRERCLAEVGRQSDTPRPRGPAGETLLTMVRRTVDRVPDRPAVRDDDRFLSYADLWRESDAVATWLTGRGVSPGDRVVVYRERGVSTLTSILGVLKAGAAYIAVDTRYPDARRDLMIRAGRPALVLTGPELAHQLSETGVPVGELDSAGWAASGTVSPPPLDVRADDAACVLFTSGSSGQPKAIVLEHRNLRYFAENEALPPLTEQDRTAQVSSVSFDAFHFEIWASLAGGAEVVVMPSLSTLMGEDMERDLQRRRITAMLAPTMVVNHVVHEDRDAFAPLRVLHTGGDVLQPAACRELLAGGFTGEFRNLYGPAEASTACTGFLVNDLAEDADTVPIGAPLAGASVYVLDANLDAVDVGQVGEIHIGGTGVARGYLDQPVLTAERFLPDPFGPTGATMYATGDLARRRADGLLEFVGRADDQVKIRGYRVEPGEVERLLGRHPSITQAVVLAIGADHDRHLVALVVLREAVPLNRLRAFAVAQLPTFMVPAVIIVVPEIPGNEHGKRDVRTLRAVAEEHLRRRANRVRPADPTQVYLAGLWEELLGVETVGATDDFFDLGGNSLLAFRAQRRIRRDLDVALDIRDVLDNSELAKLALRIDEHRQARR</sequence>